<dbReference type="AlphaFoldDB" id="A0A6A4RS54"/>
<name>A0A6A4RS54_SCOMX</name>
<evidence type="ECO:0000313" key="2">
    <source>
        <dbReference type="EMBL" id="KAF0021454.1"/>
    </source>
</evidence>
<accession>A0A6A4RS54</accession>
<dbReference type="Proteomes" id="UP000438429">
    <property type="component" value="Unassembled WGS sequence"/>
</dbReference>
<comment type="caution">
    <text evidence="2">The sequence shown here is derived from an EMBL/GenBank/DDBJ whole genome shotgun (WGS) entry which is preliminary data.</text>
</comment>
<proteinExistence type="predicted"/>
<reference evidence="2 3" key="1">
    <citation type="submission" date="2019-06" db="EMBL/GenBank/DDBJ databases">
        <title>Draft genomes of female and male turbot (Scophthalmus maximus).</title>
        <authorList>
            <person name="Xu H."/>
            <person name="Xu X.-W."/>
            <person name="Shao C."/>
            <person name="Chen S."/>
        </authorList>
    </citation>
    <scope>NUCLEOTIDE SEQUENCE [LARGE SCALE GENOMIC DNA]</scope>
    <source>
        <strain evidence="2">Ysfricsl-2016a</strain>
        <tissue evidence="2">Blood</tissue>
    </source>
</reference>
<evidence type="ECO:0000313" key="3">
    <source>
        <dbReference type="Proteomes" id="UP000438429"/>
    </source>
</evidence>
<dbReference type="EMBL" id="VEVO01007647">
    <property type="protein sequence ID" value="KAF0021454.1"/>
    <property type="molecule type" value="Genomic_DNA"/>
</dbReference>
<gene>
    <name evidence="2" type="ORF">F2P81_026293</name>
</gene>
<feature type="compositionally biased region" description="Basic residues" evidence="1">
    <location>
        <begin position="1"/>
        <end position="11"/>
    </location>
</feature>
<evidence type="ECO:0000256" key="1">
    <source>
        <dbReference type="SAM" id="MobiDB-lite"/>
    </source>
</evidence>
<organism evidence="2 3">
    <name type="scientific">Scophthalmus maximus</name>
    <name type="common">Turbot</name>
    <name type="synonym">Psetta maxima</name>
    <dbReference type="NCBI Taxonomy" id="52904"/>
    <lineage>
        <taxon>Eukaryota</taxon>
        <taxon>Metazoa</taxon>
        <taxon>Chordata</taxon>
        <taxon>Craniata</taxon>
        <taxon>Vertebrata</taxon>
        <taxon>Euteleostomi</taxon>
        <taxon>Actinopterygii</taxon>
        <taxon>Neopterygii</taxon>
        <taxon>Teleostei</taxon>
        <taxon>Neoteleostei</taxon>
        <taxon>Acanthomorphata</taxon>
        <taxon>Carangaria</taxon>
        <taxon>Pleuronectiformes</taxon>
        <taxon>Pleuronectoidei</taxon>
        <taxon>Scophthalmidae</taxon>
        <taxon>Scophthalmus</taxon>
    </lineage>
</organism>
<protein>
    <submittedName>
        <fullName evidence="2">Uncharacterized protein</fullName>
    </submittedName>
</protein>
<feature type="region of interest" description="Disordered" evidence="1">
    <location>
        <begin position="1"/>
        <end position="21"/>
    </location>
</feature>
<sequence length="70" mass="8442">MRSFSRYHKRRENPFGGGKKGDRLNLELIIIKSDVRGRRVAFSERQRIIELDECIVFYHVIQFSPDRRTF</sequence>